<dbReference type="Proteomes" id="UP000002089">
    <property type="component" value="Segment"/>
</dbReference>
<organism evidence="1 2">
    <name type="scientific">Pseudomonas phage LKA1</name>
    <dbReference type="NCBI Taxonomy" id="386793"/>
    <lineage>
        <taxon>Viruses</taxon>
        <taxon>Duplodnaviria</taxon>
        <taxon>Heunggongvirae</taxon>
        <taxon>Uroviricota</taxon>
        <taxon>Caudoviricetes</taxon>
        <taxon>Autographivirales</taxon>
        <taxon>Autoscriptoviridae</taxon>
        <taxon>Stubburvirus</taxon>
        <taxon>Stubburvirus LKA1</taxon>
    </lineage>
</organism>
<dbReference type="KEGG" id="vg:5687489"/>
<keyword evidence="2" id="KW-1185">Reference proteome</keyword>
<proteinExistence type="predicted"/>
<dbReference type="EMBL" id="AM265639">
    <property type="protein sequence ID" value="CAK25022.1"/>
    <property type="molecule type" value="Genomic_DNA"/>
</dbReference>
<evidence type="ECO:0000313" key="2">
    <source>
        <dbReference type="Proteomes" id="UP000002089"/>
    </source>
</evidence>
<sequence>MRLTVALILALVVAVGAGLYAAQKAWQYHRTAENLASQLEAAEARIGRIQQGVLAVETRATAVEREVRGALNEEPAWRDAPVPPAVRSELCKQLKC</sequence>
<reference evidence="1 2" key="1">
    <citation type="journal article" date="2006" name="J. Bacteriol.">
        <title>Genomic analysis of Pseudomonas aeruginosa phages LKD16 and LKA1: establishment of the phiKMV subgroup within the T7 supergroup.</title>
        <authorList>
            <person name="Ceyssens P.J."/>
            <person name="Lavigne R."/>
            <person name="Mattheus W."/>
            <person name="Chibeu A."/>
            <person name="Hertveldt K."/>
            <person name="Mast J."/>
            <person name="Robben J."/>
            <person name="Volckaert G."/>
        </authorList>
    </citation>
    <scope>NUCLEOTIDE SEQUENCE</scope>
</reference>
<protein>
    <submittedName>
        <fullName evidence="1">Putative Rz-like protein</fullName>
    </submittedName>
</protein>
<dbReference type="OrthoDB" id="28652at10239"/>
<accession>Q0E5W0</accession>
<dbReference type="GeneID" id="5687489"/>
<name>Q0E5W0_9CAUD</name>
<gene>
    <name evidence="1" type="primary">gp54</name>
</gene>
<dbReference type="RefSeq" id="YP_001522895.1">
    <property type="nucleotide sequence ID" value="NC_009936.1"/>
</dbReference>
<evidence type="ECO:0000313" key="1">
    <source>
        <dbReference type="EMBL" id="CAK25022.1"/>
    </source>
</evidence>